<protein>
    <submittedName>
        <fullName evidence="2">Uncharacterized protein</fullName>
    </submittedName>
</protein>
<name>A0A6J8C6R5_MYTCO</name>
<keyword evidence="1" id="KW-0472">Membrane</keyword>
<evidence type="ECO:0000313" key="2">
    <source>
        <dbReference type="EMBL" id="CAC5392043.1"/>
    </source>
</evidence>
<reference evidence="2 3" key="1">
    <citation type="submission" date="2020-06" db="EMBL/GenBank/DDBJ databases">
        <authorList>
            <person name="Li R."/>
            <person name="Bekaert M."/>
        </authorList>
    </citation>
    <scope>NUCLEOTIDE SEQUENCE [LARGE SCALE GENOMIC DNA]</scope>
    <source>
        <strain evidence="3">wild</strain>
    </source>
</reference>
<gene>
    <name evidence="2" type="ORF">MCOR_27009</name>
</gene>
<evidence type="ECO:0000313" key="3">
    <source>
        <dbReference type="Proteomes" id="UP000507470"/>
    </source>
</evidence>
<dbReference type="Proteomes" id="UP000507470">
    <property type="component" value="Unassembled WGS sequence"/>
</dbReference>
<accession>A0A6J8C6R5</accession>
<evidence type="ECO:0000256" key="1">
    <source>
        <dbReference type="SAM" id="Phobius"/>
    </source>
</evidence>
<keyword evidence="3" id="KW-1185">Reference proteome</keyword>
<dbReference type="EMBL" id="CACVKT020004897">
    <property type="protein sequence ID" value="CAC5392043.1"/>
    <property type="molecule type" value="Genomic_DNA"/>
</dbReference>
<sequence>MCNNLVSHTCPSTCIILKRMSWVSKTPNSLSEFSRCNRKYGCTFDLNAPEGRKTKDSTSVVIGCVVILMLILSVTVLLVLWKTDGSIIFIRMNINRALSFFQCHSNTFEITTEDNSYASIRVSAVEDNYRPAMQTHSIQLLRQAITNQQYSFREGNHTSTRSNLDIYSVATPLHNTSSLDGEVIICNTSCVNPERVVPTLSDPSQENEEVTRQENEGVIHCDNYSFLVTVEESSNELNKDSTC</sequence>
<proteinExistence type="predicted"/>
<dbReference type="AlphaFoldDB" id="A0A6J8C6R5"/>
<keyword evidence="1" id="KW-0812">Transmembrane</keyword>
<keyword evidence="1" id="KW-1133">Transmembrane helix</keyword>
<organism evidence="2 3">
    <name type="scientific">Mytilus coruscus</name>
    <name type="common">Sea mussel</name>
    <dbReference type="NCBI Taxonomy" id="42192"/>
    <lineage>
        <taxon>Eukaryota</taxon>
        <taxon>Metazoa</taxon>
        <taxon>Spiralia</taxon>
        <taxon>Lophotrochozoa</taxon>
        <taxon>Mollusca</taxon>
        <taxon>Bivalvia</taxon>
        <taxon>Autobranchia</taxon>
        <taxon>Pteriomorphia</taxon>
        <taxon>Mytilida</taxon>
        <taxon>Mytiloidea</taxon>
        <taxon>Mytilidae</taxon>
        <taxon>Mytilinae</taxon>
        <taxon>Mytilus</taxon>
    </lineage>
</organism>
<dbReference type="OrthoDB" id="10411984at2759"/>
<feature type="transmembrane region" description="Helical" evidence="1">
    <location>
        <begin position="60"/>
        <end position="81"/>
    </location>
</feature>